<sequence length="107" mass="11939">MKRLAVPLWLKVSRSPLRADDENSKQIPPFTGAASQATGPHTVAAFCEARDFHRDAVILLDGWPDNMPIPYMLSTSAIRNVEVERSRSMTNVMENLVKRTFRKGAGV</sequence>
<proteinExistence type="predicted"/>
<name>A0A1B2ETN1_9HYPH</name>
<dbReference type="EMBL" id="CP016618">
    <property type="protein sequence ID" value="ANY83335.1"/>
    <property type="molecule type" value="Genomic_DNA"/>
</dbReference>
<feature type="region of interest" description="Disordered" evidence="1">
    <location>
        <begin position="18"/>
        <end position="37"/>
    </location>
</feature>
<dbReference type="AlphaFoldDB" id="A0A1B2ETN1"/>
<geneLocation type="plasmid" evidence="2">
    <name>unnamed3</name>
</geneLocation>
<reference evidence="2" key="1">
    <citation type="submission" date="2016-07" db="EMBL/GenBank/DDBJ databases">
        <title>Microvirga ossetica sp. nov. a new species of rhizobia isolated from root nodules of the legume species Vicia alpestris Steven originated from North Ossetia region in the Caucasus.</title>
        <authorList>
            <person name="Safronova V.I."/>
            <person name="Kuznetsova I.G."/>
            <person name="Sazanova A.L."/>
            <person name="Belimov A."/>
            <person name="Andronov E."/>
            <person name="Osledkin Y.S."/>
            <person name="Onishchuk O.P."/>
            <person name="Kurchak O.N."/>
            <person name="Shaposhnikov A.I."/>
            <person name="Willems A."/>
            <person name="Tikhonovich I.A."/>
        </authorList>
    </citation>
    <scope>NUCLEOTIDE SEQUENCE [LARGE SCALE GENOMIC DNA]</scope>
    <source>
        <strain evidence="2">V5/3M</strain>
        <plasmid evidence="2">unnamed3</plasmid>
    </source>
</reference>
<keyword evidence="2" id="KW-0614">Plasmid</keyword>
<gene>
    <name evidence="2" type="ORF">BB934_34090</name>
</gene>
<evidence type="ECO:0000313" key="2">
    <source>
        <dbReference type="EMBL" id="ANY83335.1"/>
    </source>
</evidence>
<dbReference type="KEGG" id="moc:BB934_34090"/>
<protein>
    <submittedName>
        <fullName evidence="2">Uncharacterized protein</fullName>
    </submittedName>
</protein>
<accession>A0A1B2ETN1</accession>
<evidence type="ECO:0000256" key="1">
    <source>
        <dbReference type="SAM" id="MobiDB-lite"/>
    </source>
</evidence>
<organism evidence="2">
    <name type="scientific">Microvirga ossetica</name>
    <dbReference type="NCBI Taxonomy" id="1882682"/>
    <lineage>
        <taxon>Bacteria</taxon>
        <taxon>Pseudomonadati</taxon>
        <taxon>Pseudomonadota</taxon>
        <taxon>Alphaproteobacteria</taxon>
        <taxon>Hyphomicrobiales</taxon>
        <taxon>Methylobacteriaceae</taxon>
        <taxon>Microvirga</taxon>
    </lineage>
</organism>